<reference evidence="2" key="1">
    <citation type="submission" date="2021-06" db="EMBL/GenBank/DDBJ databases">
        <authorList>
            <consortium name="Wellcome Sanger Institute Data Sharing"/>
        </authorList>
    </citation>
    <scope>NUCLEOTIDE SEQUENCE [LARGE SCALE GENOMIC DNA]</scope>
</reference>
<dbReference type="SMART" id="SM00092">
    <property type="entry name" value="RNAse_Pc"/>
    <property type="match status" value="1"/>
</dbReference>
<reference evidence="2" key="2">
    <citation type="submission" date="2025-08" db="UniProtKB">
        <authorList>
            <consortium name="Ensembl"/>
        </authorList>
    </citation>
    <scope>IDENTIFICATION</scope>
</reference>
<dbReference type="Proteomes" id="UP000694620">
    <property type="component" value="Chromosome 5"/>
</dbReference>
<protein>
    <recommendedName>
        <fullName evidence="1">Ribonuclease A-domain domain-containing protein</fullName>
    </recommendedName>
</protein>
<sequence length="132" mass="15121">KPQKVVYEAPLTSQEGDHHAGVTRYSMHLPRWATSNLGRVLKPVHTFVDATEQQLKGICGKKNNKVNCMSRDSFKVYDIQCKKNGHYTNEGNIIRQTQIVVTCEDNFPVHFVKAGVCIWRHRDKTVVELQKT</sequence>
<dbReference type="InterPro" id="IPR023412">
    <property type="entry name" value="RNaseA_domain"/>
</dbReference>
<accession>A0A8C4RJF3</accession>
<name>A0A8C4RJF3_ERPCA</name>
<reference evidence="2" key="3">
    <citation type="submission" date="2025-09" db="UniProtKB">
        <authorList>
            <consortium name="Ensembl"/>
        </authorList>
    </citation>
    <scope>IDENTIFICATION</scope>
</reference>
<organism evidence="2 3">
    <name type="scientific">Erpetoichthys calabaricus</name>
    <name type="common">Rope fish</name>
    <name type="synonym">Calamoichthys calabaricus</name>
    <dbReference type="NCBI Taxonomy" id="27687"/>
    <lineage>
        <taxon>Eukaryota</taxon>
        <taxon>Metazoa</taxon>
        <taxon>Chordata</taxon>
        <taxon>Craniata</taxon>
        <taxon>Vertebrata</taxon>
        <taxon>Euteleostomi</taxon>
        <taxon>Actinopterygii</taxon>
        <taxon>Polypteriformes</taxon>
        <taxon>Polypteridae</taxon>
        <taxon>Erpetoichthys</taxon>
    </lineage>
</organism>
<proteinExistence type="predicted"/>
<keyword evidence="3" id="KW-1185">Reference proteome</keyword>
<evidence type="ECO:0000313" key="3">
    <source>
        <dbReference type="Proteomes" id="UP000694620"/>
    </source>
</evidence>
<feature type="domain" description="Ribonuclease A-domain" evidence="1">
    <location>
        <begin position="21"/>
        <end position="115"/>
    </location>
</feature>
<dbReference type="GeneTree" id="ENSGT00980000202162"/>
<dbReference type="Ensembl" id="ENSECRT00000002984.1">
    <property type="protein sequence ID" value="ENSECRP00000002935.1"/>
    <property type="gene ID" value="ENSECRG00000002005.1"/>
</dbReference>
<dbReference type="AlphaFoldDB" id="A0A8C4RJF3"/>
<evidence type="ECO:0000259" key="1">
    <source>
        <dbReference type="SMART" id="SM00092"/>
    </source>
</evidence>
<dbReference type="InterPro" id="IPR036816">
    <property type="entry name" value="RNaseA-like_dom_sf"/>
</dbReference>
<dbReference type="SUPFAM" id="SSF54076">
    <property type="entry name" value="RNase A-like"/>
    <property type="match status" value="1"/>
</dbReference>
<evidence type="ECO:0000313" key="2">
    <source>
        <dbReference type="Ensembl" id="ENSECRP00000002935.1"/>
    </source>
</evidence>
<dbReference type="Gene3D" id="3.10.130.10">
    <property type="entry name" value="Ribonuclease A-like domain"/>
    <property type="match status" value="1"/>
</dbReference>